<name>A0A4R5UKN5_9HYPH</name>
<dbReference type="InterPro" id="IPR043519">
    <property type="entry name" value="NT_sf"/>
</dbReference>
<sequence length="103" mass="11479">MDKDQVIAKLREHEQELRAAGAEHVSIFGSVARGEATDESDLDVLVKFAEPLLHSGWGYFSAIEDLRALIIGITGASSVDIVPEPLRKERFRRSVERDRAVAY</sequence>
<evidence type="ECO:0000256" key="3">
    <source>
        <dbReference type="ARBA" id="ARBA00022679"/>
    </source>
</evidence>
<evidence type="ECO:0000256" key="5">
    <source>
        <dbReference type="ARBA" id="ARBA00022723"/>
    </source>
</evidence>
<accession>A0A4R5UKN5</accession>
<keyword evidence="8" id="KW-0460">Magnesium</keyword>
<comment type="similarity">
    <text evidence="9">Belongs to the MntA antitoxin family.</text>
</comment>
<dbReference type="Pfam" id="PF01909">
    <property type="entry name" value="NTP_transf_2"/>
    <property type="match status" value="1"/>
</dbReference>
<keyword evidence="6" id="KW-0547">Nucleotide-binding</keyword>
<evidence type="ECO:0000256" key="6">
    <source>
        <dbReference type="ARBA" id="ARBA00022741"/>
    </source>
</evidence>
<dbReference type="InterPro" id="IPR052038">
    <property type="entry name" value="Type-VII_TA_antitoxin"/>
</dbReference>
<keyword evidence="3" id="KW-0808">Transferase</keyword>
<keyword evidence="2" id="KW-1277">Toxin-antitoxin system</keyword>
<evidence type="ECO:0000256" key="7">
    <source>
        <dbReference type="ARBA" id="ARBA00022840"/>
    </source>
</evidence>
<evidence type="ECO:0000256" key="9">
    <source>
        <dbReference type="ARBA" id="ARBA00038276"/>
    </source>
</evidence>
<dbReference type="OrthoDB" id="559450at2"/>
<comment type="caution">
    <text evidence="11">The sequence shown here is derived from an EMBL/GenBank/DDBJ whole genome shotgun (WGS) entry which is preliminary data.</text>
</comment>
<evidence type="ECO:0000256" key="1">
    <source>
        <dbReference type="ARBA" id="ARBA00001946"/>
    </source>
</evidence>
<dbReference type="AlphaFoldDB" id="A0A4R5UKN5"/>
<dbReference type="GO" id="GO:0005524">
    <property type="term" value="F:ATP binding"/>
    <property type="evidence" value="ECO:0007669"/>
    <property type="project" value="UniProtKB-KW"/>
</dbReference>
<evidence type="ECO:0000313" key="11">
    <source>
        <dbReference type="EMBL" id="TDK37456.1"/>
    </source>
</evidence>
<dbReference type="GO" id="GO:0016779">
    <property type="term" value="F:nucleotidyltransferase activity"/>
    <property type="evidence" value="ECO:0007669"/>
    <property type="project" value="UniProtKB-KW"/>
</dbReference>
<keyword evidence="4" id="KW-0548">Nucleotidyltransferase</keyword>
<organism evidence="11 12">
    <name type="scientific">Rhizobium deserti</name>
    <dbReference type="NCBI Taxonomy" id="2547961"/>
    <lineage>
        <taxon>Bacteria</taxon>
        <taxon>Pseudomonadati</taxon>
        <taxon>Pseudomonadota</taxon>
        <taxon>Alphaproteobacteria</taxon>
        <taxon>Hyphomicrobiales</taxon>
        <taxon>Rhizobiaceae</taxon>
        <taxon>Rhizobium/Agrobacterium group</taxon>
        <taxon>Rhizobium</taxon>
    </lineage>
</organism>
<evidence type="ECO:0000313" key="12">
    <source>
        <dbReference type="Proteomes" id="UP000295238"/>
    </source>
</evidence>
<dbReference type="Gene3D" id="3.30.460.10">
    <property type="entry name" value="Beta Polymerase, domain 2"/>
    <property type="match status" value="1"/>
</dbReference>
<keyword evidence="7" id="KW-0067">ATP-binding</keyword>
<evidence type="ECO:0000259" key="10">
    <source>
        <dbReference type="Pfam" id="PF01909"/>
    </source>
</evidence>
<dbReference type="InterPro" id="IPR002934">
    <property type="entry name" value="Polymerase_NTP_transf_dom"/>
</dbReference>
<evidence type="ECO:0000256" key="2">
    <source>
        <dbReference type="ARBA" id="ARBA00022649"/>
    </source>
</evidence>
<protein>
    <recommendedName>
        <fullName evidence="10">Polymerase nucleotidyl transferase domain-containing protein</fullName>
    </recommendedName>
</protein>
<proteinExistence type="inferred from homology"/>
<evidence type="ECO:0000256" key="8">
    <source>
        <dbReference type="ARBA" id="ARBA00022842"/>
    </source>
</evidence>
<gene>
    <name evidence="11" type="ORF">E2F50_11395</name>
</gene>
<dbReference type="PANTHER" id="PTHR33571:SF14">
    <property type="entry name" value="PROTEIN ADENYLYLTRANSFERASE MJ0435-RELATED"/>
    <property type="match status" value="1"/>
</dbReference>
<keyword evidence="12" id="KW-1185">Reference proteome</keyword>
<dbReference type="RefSeq" id="WP_133316223.1">
    <property type="nucleotide sequence ID" value="NZ_SMTL01000002.1"/>
</dbReference>
<dbReference type="PANTHER" id="PTHR33571">
    <property type="entry name" value="SSL8005 PROTEIN"/>
    <property type="match status" value="1"/>
</dbReference>
<dbReference type="Proteomes" id="UP000295238">
    <property type="component" value="Unassembled WGS sequence"/>
</dbReference>
<feature type="domain" description="Polymerase nucleotidyl transferase" evidence="10">
    <location>
        <begin position="11"/>
        <end position="82"/>
    </location>
</feature>
<dbReference type="SUPFAM" id="SSF81301">
    <property type="entry name" value="Nucleotidyltransferase"/>
    <property type="match status" value="1"/>
</dbReference>
<evidence type="ECO:0000256" key="4">
    <source>
        <dbReference type="ARBA" id="ARBA00022695"/>
    </source>
</evidence>
<dbReference type="EMBL" id="SMTL01000002">
    <property type="protein sequence ID" value="TDK37456.1"/>
    <property type="molecule type" value="Genomic_DNA"/>
</dbReference>
<keyword evidence="5" id="KW-0479">Metal-binding</keyword>
<dbReference type="GO" id="GO:0046872">
    <property type="term" value="F:metal ion binding"/>
    <property type="evidence" value="ECO:0007669"/>
    <property type="project" value="UniProtKB-KW"/>
</dbReference>
<reference evidence="11 12" key="1">
    <citation type="submission" date="2019-03" db="EMBL/GenBank/DDBJ databases">
        <title>Rhizobium sp. nov., an bacterium isolated from biocrust in Mu Us Desert.</title>
        <authorList>
            <person name="Lixiong L."/>
        </authorList>
    </citation>
    <scope>NUCLEOTIDE SEQUENCE [LARGE SCALE GENOMIC DNA]</scope>
    <source>
        <strain evidence="11 12">SPY-1</strain>
    </source>
</reference>
<dbReference type="CDD" id="cd05403">
    <property type="entry name" value="NT_KNTase_like"/>
    <property type="match status" value="1"/>
</dbReference>
<comment type="cofactor">
    <cofactor evidence="1">
        <name>Mg(2+)</name>
        <dbReference type="ChEBI" id="CHEBI:18420"/>
    </cofactor>
</comment>